<dbReference type="KEGG" id="dci:108253665"/>
<sequence>MPANAAEDLLRMGEVKINWTMCRVKPKVNVMLCYNCLELGHHSDICKEKRNDRKCLNCTQVGHLSKDCTSGSFCATCNREGHRTGSTICPTSKRRIQEATWNTLKNIRKENDDEIVLKEINEEKVVDPDMDMDITSGGECGSNN</sequence>
<dbReference type="InterPro" id="IPR036875">
    <property type="entry name" value="Znf_CCHC_sf"/>
</dbReference>
<evidence type="ECO:0000259" key="2">
    <source>
        <dbReference type="PROSITE" id="PS50158"/>
    </source>
</evidence>
<gene>
    <name evidence="4" type="primary">LOC108253665</name>
</gene>
<dbReference type="GO" id="GO:0008270">
    <property type="term" value="F:zinc ion binding"/>
    <property type="evidence" value="ECO:0007669"/>
    <property type="project" value="UniProtKB-KW"/>
</dbReference>
<dbReference type="SUPFAM" id="SSF57756">
    <property type="entry name" value="Retrovirus zinc finger-like domains"/>
    <property type="match status" value="1"/>
</dbReference>
<organism evidence="3 4">
    <name type="scientific">Diaphorina citri</name>
    <name type="common">Asian citrus psyllid</name>
    <dbReference type="NCBI Taxonomy" id="121845"/>
    <lineage>
        <taxon>Eukaryota</taxon>
        <taxon>Metazoa</taxon>
        <taxon>Ecdysozoa</taxon>
        <taxon>Arthropoda</taxon>
        <taxon>Hexapoda</taxon>
        <taxon>Insecta</taxon>
        <taxon>Pterygota</taxon>
        <taxon>Neoptera</taxon>
        <taxon>Paraneoptera</taxon>
        <taxon>Hemiptera</taxon>
        <taxon>Sternorrhyncha</taxon>
        <taxon>Psylloidea</taxon>
        <taxon>Psyllidae</taxon>
        <taxon>Diaphorininae</taxon>
        <taxon>Diaphorina</taxon>
    </lineage>
</organism>
<evidence type="ECO:0000256" key="1">
    <source>
        <dbReference type="PROSITE-ProRule" id="PRU00047"/>
    </source>
</evidence>
<accession>A0A1S4EMY1</accession>
<dbReference type="SMART" id="SM00343">
    <property type="entry name" value="ZnF_C2HC"/>
    <property type="match status" value="3"/>
</dbReference>
<dbReference type="PROSITE" id="PS50158">
    <property type="entry name" value="ZF_CCHC"/>
    <property type="match status" value="1"/>
</dbReference>
<keyword evidence="1" id="KW-0862">Zinc</keyword>
<evidence type="ECO:0000313" key="4">
    <source>
        <dbReference type="RefSeq" id="XP_017303524.1"/>
    </source>
</evidence>
<dbReference type="GO" id="GO:0003676">
    <property type="term" value="F:nucleic acid binding"/>
    <property type="evidence" value="ECO:0007669"/>
    <property type="project" value="InterPro"/>
</dbReference>
<protein>
    <submittedName>
        <fullName evidence="4">ATP-dependent RNA helicase glh-4-like</fullName>
    </submittedName>
</protein>
<dbReference type="PaxDb" id="121845-A0A1S4EMY1"/>
<keyword evidence="3" id="KW-1185">Reference proteome</keyword>
<feature type="domain" description="CCHC-type" evidence="2">
    <location>
        <begin position="53"/>
        <end position="70"/>
    </location>
</feature>
<keyword evidence="1" id="KW-0479">Metal-binding</keyword>
<reference evidence="4" key="1">
    <citation type="submission" date="2025-08" db="UniProtKB">
        <authorList>
            <consortium name="RefSeq"/>
        </authorList>
    </citation>
    <scope>IDENTIFICATION</scope>
</reference>
<keyword evidence="1" id="KW-0863">Zinc-finger</keyword>
<dbReference type="RefSeq" id="XP_017303524.1">
    <property type="nucleotide sequence ID" value="XM_017448035.1"/>
</dbReference>
<dbReference type="Pfam" id="PF00098">
    <property type="entry name" value="zf-CCHC"/>
    <property type="match status" value="2"/>
</dbReference>
<dbReference type="GeneID" id="108253665"/>
<dbReference type="OMA" id="SHACFRC"/>
<dbReference type="InterPro" id="IPR001878">
    <property type="entry name" value="Znf_CCHC"/>
</dbReference>
<name>A0A1S4EMY1_DIACI</name>
<dbReference type="AlphaFoldDB" id="A0A1S4EMY1"/>
<dbReference type="Proteomes" id="UP000079169">
    <property type="component" value="Unplaced"/>
</dbReference>
<proteinExistence type="predicted"/>
<evidence type="ECO:0000313" key="3">
    <source>
        <dbReference type="Proteomes" id="UP000079169"/>
    </source>
</evidence>
<dbReference type="Gene3D" id="4.10.60.10">
    <property type="entry name" value="Zinc finger, CCHC-type"/>
    <property type="match status" value="1"/>
</dbReference>